<dbReference type="Pfam" id="PF01182">
    <property type="entry name" value="Glucosamine_iso"/>
    <property type="match status" value="1"/>
</dbReference>
<evidence type="ECO:0000256" key="2">
    <source>
        <dbReference type="ARBA" id="ARBA00023277"/>
    </source>
</evidence>
<comment type="caution">
    <text evidence="4">The sequence shown here is derived from an EMBL/GenBank/DDBJ whole genome shotgun (WGS) entry which is preliminary data.</text>
</comment>
<dbReference type="GO" id="GO:0006046">
    <property type="term" value="P:N-acetylglucosamine catabolic process"/>
    <property type="evidence" value="ECO:0007669"/>
    <property type="project" value="TreeGrafter"/>
</dbReference>
<accession>A0AA44ZRM6</accession>
<protein>
    <submittedName>
        <fullName evidence="4">Glucosamine-6-phosphate deaminase</fullName>
        <ecNumber evidence="4">3.5.99.6</ecNumber>
    </submittedName>
</protein>
<evidence type="ECO:0000313" key="6">
    <source>
        <dbReference type="Proteomes" id="UP000232453"/>
    </source>
</evidence>
<organism evidence="4 7">
    <name type="scientific">Pseudonocardia alni</name>
    <name type="common">Amycolata alni</name>
    <dbReference type="NCBI Taxonomy" id="33907"/>
    <lineage>
        <taxon>Bacteria</taxon>
        <taxon>Bacillati</taxon>
        <taxon>Actinomycetota</taxon>
        <taxon>Actinomycetes</taxon>
        <taxon>Pseudonocardiales</taxon>
        <taxon>Pseudonocardiaceae</taxon>
        <taxon>Pseudonocardia</taxon>
    </lineage>
</organism>
<gene>
    <name evidence="5" type="ORF">ATL51_4775</name>
    <name evidence="4" type="ORF">HDA37_001672</name>
</gene>
<keyword evidence="7" id="KW-1185">Reference proteome</keyword>
<keyword evidence="1 4" id="KW-0378">Hydrolase</keyword>
<dbReference type="GO" id="GO:0004342">
    <property type="term" value="F:glucosamine-6-phosphate deaminase activity"/>
    <property type="evidence" value="ECO:0007669"/>
    <property type="project" value="UniProtKB-EC"/>
</dbReference>
<dbReference type="EMBL" id="JACCCZ010000001">
    <property type="protein sequence ID" value="NYG01387.1"/>
    <property type="molecule type" value="Genomic_DNA"/>
</dbReference>
<dbReference type="GO" id="GO:0005737">
    <property type="term" value="C:cytoplasm"/>
    <property type="evidence" value="ECO:0007669"/>
    <property type="project" value="TreeGrafter"/>
</dbReference>
<dbReference type="InterPro" id="IPR018321">
    <property type="entry name" value="Glucosamine6P_isomerase_CS"/>
</dbReference>
<name>A0A852VXY4_PSEA5</name>
<dbReference type="Gene3D" id="3.40.50.1360">
    <property type="match status" value="1"/>
</dbReference>
<evidence type="ECO:0000259" key="3">
    <source>
        <dbReference type="Pfam" id="PF01182"/>
    </source>
</evidence>
<dbReference type="EC" id="3.5.99.6" evidence="4"/>
<accession>A0A852VXY4</accession>
<dbReference type="Proteomes" id="UP000549695">
    <property type="component" value="Unassembled WGS sequence"/>
</dbReference>
<dbReference type="GO" id="GO:0006043">
    <property type="term" value="P:glucosamine catabolic process"/>
    <property type="evidence" value="ECO:0007669"/>
    <property type="project" value="TreeGrafter"/>
</dbReference>
<proteinExistence type="predicted"/>
<sequence>MEIVVLDDPRACGRAVADAVADVLARGTGRPPTLGLATGSSPLPAYAELVRRHRDEGLSFAGARAFLLDEYLGLPAGHPQSYREVIRRELTDHLDIDPAAVHAPDGTRADPAEAAADYERLLAACGPVDLQILGIGGNGHIGFNEPGSAFGSRTRVATLTERTRADNARFFDRPADVPHRVLTQGPATIMEARRIVLVATGAGKRAAVAATVSGPVTTDVPATVLRDHPRCTLVLDRAAAGERAGPVATGQVGAPGRGR</sequence>
<dbReference type="PANTHER" id="PTHR11280">
    <property type="entry name" value="GLUCOSAMINE-6-PHOSPHATE ISOMERASE"/>
    <property type="match status" value="1"/>
</dbReference>
<dbReference type="InterPro" id="IPR037171">
    <property type="entry name" value="NagB/RpiA_transferase-like"/>
</dbReference>
<evidence type="ECO:0000313" key="5">
    <source>
        <dbReference type="EMBL" id="PKB33024.1"/>
    </source>
</evidence>
<dbReference type="GO" id="GO:0042802">
    <property type="term" value="F:identical protein binding"/>
    <property type="evidence" value="ECO:0007669"/>
    <property type="project" value="TreeGrafter"/>
</dbReference>
<dbReference type="AlphaFoldDB" id="A0A852VXY4"/>
<dbReference type="EMBL" id="PHUJ01000003">
    <property type="protein sequence ID" value="PKB33024.1"/>
    <property type="molecule type" value="Genomic_DNA"/>
</dbReference>
<keyword evidence="2" id="KW-0119">Carbohydrate metabolism</keyword>
<evidence type="ECO:0000256" key="1">
    <source>
        <dbReference type="ARBA" id="ARBA00022801"/>
    </source>
</evidence>
<evidence type="ECO:0000313" key="4">
    <source>
        <dbReference type="EMBL" id="NYG01387.1"/>
    </source>
</evidence>
<dbReference type="GO" id="GO:0005975">
    <property type="term" value="P:carbohydrate metabolic process"/>
    <property type="evidence" value="ECO:0007669"/>
    <property type="project" value="InterPro"/>
</dbReference>
<dbReference type="RefSeq" id="WP_073578202.1">
    <property type="nucleotide sequence ID" value="NZ_BAAAJZ010000002.1"/>
</dbReference>
<dbReference type="InterPro" id="IPR006148">
    <property type="entry name" value="Glc/Gal-6P_isomerase"/>
</dbReference>
<reference evidence="4 7" key="1">
    <citation type="submission" date="2020-07" db="EMBL/GenBank/DDBJ databases">
        <title>Sequencing the genomes of 1000 actinobacteria strains.</title>
        <authorList>
            <person name="Klenk H.-P."/>
        </authorList>
    </citation>
    <scope>NUCLEOTIDE SEQUENCE [LARGE SCALE GENOMIC DNA]</scope>
    <source>
        <strain evidence="5 6">DSM 44104</strain>
        <strain evidence="4 7">DSM 44749</strain>
    </source>
</reference>
<dbReference type="PANTHER" id="PTHR11280:SF5">
    <property type="entry name" value="GLUCOSAMINE-6-PHOSPHATE ISOMERASE"/>
    <property type="match status" value="1"/>
</dbReference>
<dbReference type="SUPFAM" id="SSF100950">
    <property type="entry name" value="NagB/RpiA/CoA transferase-like"/>
    <property type="match status" value="1"/>
</dbReference>
<dbReference type="GO" id="GO:0019262">
    <property type="term" value="P:N-acetylneuraminate catabolic process"/>
    <property type="evidence" value="ECO:0007669"/>
    <property type="project" value="TreeGrafter"/>
</dbReference>
<dbReference type="GeneID" id="98051454"/>
<dbReference type="PROSITE" id="PS01161">
    <property type="entry name" value="GLC_GALNAC_ISOMERASE"/>
    <property type="match status" value="1"/>
</dbReference>
<dbReference type="Proteomes" id="UP000232453">
    <property type="component" value="Unassembled WGS sequence"/>
</dbReference>
<feature type="domain" description="Glucosamine/galactosamine-6-phosphate isomerase" evidence="3">
    <location>
        <begin position="11"/>
        <end position="227"/>
    </location>
</feature>
<dbReference type="InterPro" id="IPR004547">
    <property type="entry name" value="Glucosamine6P_isomerase"/>
</dbReference>
<evidence type="ECO:0000313" key="7">
    <source>
        <dbReference type="Proteomes" id="UP000549695"/>
    </source>
</evidence>
<dbReference type="CDD" id="cd01399">
    <property type="entry name" value="GlcN6P_deaminase"/>
    <property type="match status" value="1"/>
</dbReference>